<evidence type="ECO:0000256" key="4">
    <source>
        <dbReference type="SAM" id="Phobius"/>
    </source>
</evidence>
<dbReference type="Pfam" id="PF09479">
    <property type="entry name" value="Flg_new"/>
    <property type="match status" value="7"/>
</dbReference>
<feature type="signal peptide" evidence="5">
    <location>
        <begin position="1"/>
        <end position="31"/>
    </location>
</feature>
<dbReference type="Gene3D" id="2.60.40.4270">
    <property type="entry name" value="Listeria-Bacteroides repeat domain"/>
    <property type="match status" value="4"/>
</dbReference>
<keyword evidence="4" id="KW-0472">Membrane</keyword>
<evidence type="ECO:0000313" key="9">
    <source>
        <dbReference type="Proteomes" id="UP000449193"/>
    </source>
</evidence>
<organism evidence="8 9">
    <name type="scientific">Ruthenibacterium lactatiformans</name>
    <dbReference type="NCBI Taxonomy" id="1550024"/>
    <lineage>
        <taxon>Bacteria</taxon>
        <taxon>Bacillati</taxon>
        <taxon>Bacillota</taxon>
        <taxon>Clostridia</taxon>
        <taxon>Eubacteriales</taxon>
        <taxon>Oscillospiraceae</taxon>
        <taxon>Ruthenibacterium</taxon>
    </lineage>
</organism>
<dbReference type="GO" id="GO:0030313">
    <property type="term" value="C:cell envelope"/>
    <property type="evidence" value="ECO:0007669"/>
    <property type="project" value="UniProtKB-SubCell"/>
</dbReference>
<feature type="domain" description="Bacterial repeat" evidence="7">
    <location>
        <begin position="1458"/>
        <end position="1509"/>
    </location>
</feature>
<evidence type="ECO:0000259" key="7">
    <source>
        <dbReference type="Pfam" id="PF18998"/>
    </source>
</evidence>
<feature type="compositionally biased region" description="Basic and acidic residues" evidence="3">
    <location>
        <begin position="2717"/>
        <end position="2728"/>
    </location>
</feature>
<feature type="compositionally biased region" description="Acidic residues" evidence="3">
    <location>
        <begin position="2875"/>
        <end position="2888"/>
    </location>
</feature>
<evidence type="ECO:0000259" key="6">
    <source>
        <dbReference type="Pfam" id="PF06458"/>
    </source>
</evidence>
<feature type="compositionally biased region" description="Acidic residues" evidence="3">
    <location>
        <begin position="2855"/>
        <end position="2865"/>
    </location>
</feature>
<feature type="transmembrane region" description="Helical" evidence="4">
    <location>
        <begin position="2896"/>
        <end position="2921"/>
    </location>
</feature>
<feature type="region of interest" description="Disordered" evidence="3">
    <location>
        <begin position="2837"/>
        <end position="2888"/>
    </location>
</feature>
<sequence length="3009" mass="321830">MKNTSNALRRVMSVVLVFAMMFTSMPTGALAEDVVDPAPSTTAAEPAASETTEPTTPEPASSEAAPAANSAVLPANDGDPAPVTFTVTFVANGETLVTQTIQQGGSAVAPDAPLVSGQRFVRWDTDFTNVQSDLTVTAVYEAITAKNMTVEYRYSDGTQAAPSHVEQAVVGEPFHKTVPSPALDGFTPDKAEVVFAVESVTEDVTVVVTYSGAARNYTVKHLFQNVEGAAYAEDEALRETLEGTTGLDTAAQAKTVEGFTALPITQVKVASSGETVVEVKYDRNSYLLTWNTDGGSYIEPQMLKYGAAVSAPADPTKVGYTFAGWGFVPETMPAAATTVTAQWANATQASYQVVYWGENLTGGYDYLYADKATGAVGGNIPYSTSLTASRMPQGLEAAGFEPDSVKSAGNVEITADGSAVKNVYFSRRTFTISFYRQSWVGWPDFEYKWVEDTNLRITAKYGEDVSARWETACEDDGWGPNQSGSVQYTLIANMPAENLTMYEKSSGTGKKIEYRVEKVSGTGYDVYATFNASSRASLTVEDQMPITGFTYDSWKQSGSSPLWLKYTRNSYNLVFENCTGVSNASLKFEARLSSAKPADSSVGRPVGVDSDYVFMGWYLDPGYQTEVDWSSTMPARNLQVYAKWAKPDYTVSFNTHGADTGTPAPIGVAKYDTIEEDRMPADPAREGYVFAGWYTDEAYTVPFVATQQIVRNLTLHAKWTRTDSCTYVIVAKDTEGNELKRVDGSEVEVGASVTVNAPVIDGYQARQNSQNVKILDDGQEVVFVYDKLQNWTATVHHYIEGTTEKVAEDVIRSDLTVNSLLVYSATVSGYELAEGTSYVQTATRENSEITFYYKKIADSAYTVNHYYGSNASLTETVTGTAKAGSLVTADVINKAGYTCVTSGAALSAYVAKDGSTVINVYYAANDQTYSVYYYLKGTETPVPGTTAKENVSAKFDETVTETAPAVTGYTAAGDSTRSITVGADNAANKIVFYYTVNSYPLNITYKYADDVPDAALRGKKAAEPVSRDIAFGAPYSVASPLIPGYTASVAAVAGTMAENGVTVEVVYRAATDTAYTVKHMLQDVTGDGYTEDAAARQTLHGTTGADTNAAANTYTGFTAQAVEQKTIAADGSTVVEIKYDRNSYEVTYAYVGKAPAGASALPEKATVKYGAPVAVAEAATAPGYTFSGWSQKEDFTMPAENVTITGSFTANGNTAYRVEHYQQNLAGNGYDLVEADTEHLKGETDTTATANPKTYIGFTFDESVEGTVASGNIAGDGSLVLKLYYTRNSYKVSYAYTGTVPAGASALPATASHKYGADVTVAPQATAPGYTFNGWLEDGKVTASFKMPAGPVQLTGSFTANTDTRYTVEHWTEDLDGKGYTLRETEANLTGVTDTTATAEAKRYEGFRFDEDNENNVLTGVITGDGKLVLKVYYARNSYEVSYDYGAAPTGASQLPGTVSYKYGAEVRVADKATAPGYTFDGWKKDNAEVTSFTMPAGAVQLTGRFTANTDTGYKVEHYQQNLAGDAFVLFETEEQNATTDTHVSATPKDYTGFTYDGMVDGTVTEGNVAGDGSLVLKLYYTRDSYKVTYQYTGKVPTGASELPAETTEKYGAAVTVAADATAPGYTFSGWSREDGFTMPAENVTITGSFTANGKTPYKVEHYQQNLEDDGYTLADTENLTGETDTTATANPKTYPGFAFNGTAEGTVASGNIAGDGSLVLKLYYTRNSYDVTYAYTGTVPTGASALPEKATVKYGAPVTVAEAATAPGYTFSGWSRNDFTMPAENVTITGSFTANSNTEYTVRHHFQNILDDAYDADTAMLSETLSGTTDTLTAAAAKTVAGFTAQSFQQKNIAGDGSTVVDIYYNRNSYTVTYAVTGTVDPNPNYKQADYRFGQNVAAEAAAAKAGYDFIGWANEPAVMPANDVTATGYFVARTDTAYQVQHYKQNLEDDGFTLAETEELTGKTDTIATANPKTYTGFTLDRTVEGTVASGNIAGDGSLVLKLYYTRNSYDVTYAYTGTVPTGASALPEKATVKYGAPVTVAEAATAPGYTFSGWSRNDFTMPAENVTITGSFTANSNTEYTVRHHFQNILDDAYDADTAMLSETLSGTTDTLTAAAAKTVAGFTAQSFQQKNIAGDGSTVVDIYYNRNSYGVSYRYLNTPAGASALPAGASYRFGAAVTVAEAATAPGYTFSGWSTGDFTMPAQDVEITGSFTANGDTAYTVEHYQQNLAGDGYDLVEADTEHLTGETDTTATANPKAYTGFTFDGTVEGTVASGNIAGDGSLVLKLYYTRNSYDVTYAYTGTVPADASALPEKAAVKYGASVTVAEAATAKGHTFSGWSTGDFTMPAQDVEITGSFTANPYNVTVEYYFDKAQDTDMTRVQSVTYGETFTTAAAAETDRNGVHYTLDWVENNGLTVSDIEADNVVRVYYAKDEEGGPDDIPDYAQIVFTYQSADVRKGTVDKSVEIHTFERLNGELLEEKKASPAGANAAGREGYAFDYWTDGTKRDVTSGMETLKSEVYTDNAEFTAYFDVDTKGTDPENPDKPDNVPDKYQAKVTYQAVNGAVTLGGSTGTELVTYVTLFDADGKWAENGTGKLAEAQVPTAAAAADYDPATERWTPAVPAEGAEITADGAVFTVTWELAISGYQVHYYYDGVEDTASAVNATGKIGDAIPYDTGKTTFDGANYVLENVDGAGKLISKDAAANIVNVNFTKDEKSDPTKDPDPEVPGDNIPDKYQATVTFEAINGVLQPKGGTDAQNTKQMTTVVTLLNENGEPAENGTGYLTEAQIPTALANLGYIANTLFWGPATPTTSYAITGDITFVADFNAEGVIPEEPPVPPVTPVGPTAPEEGPEETIDEPETPLAPAEPEAPAEEPAEEEIEEADTPLASGAAWALLNLILMLCTALVSILLLIGFLGKKKKEDENENVEYTVKRKGVTRVLSLIPAIGSIIAFLLTENMRNPMVFVDRWTWLMVLIALVQVIVCIFARKEKEEPDDNAQTPAQA</sequence>
<feature type="domain" description="Bacterial repeat" evidence="7">
    <location>
        <begin position="2024"/>
        <end position="2078"/>
    </location>
</feature>
<dbReference type="NCBIfam" id="TIGR02543">
    <property type="entry name" value="List_Bact_rpt"/>
    <property type="match status" value="2"/>
</dbReference>
<keyword evidence="4" id="KW-0812">Transmembrane</keyword>
<feature type="chain" id="PRO_5043568445" description="InlB B-repeat-containing protein" evidence="5">
    <location>
        <begin position="32"/>
        <end position="3009"/>
    </location>
</feature>
<dbReference type="Proteomes" id="UP000449193">
    <property type="component" value="Unassembled WGS sequence"/>
</dbReference>
<gene>
    <name evidence="8" type="ORF">GMD52_06675</name>
</gene>
<keyword evidence="4" id="KW-1133">Transmembrane helix</keyword>
<name>A0A6I3Q1P8_9FIRM</name>
<feature type="domain" description="MucBP" evidence="6">
    <location>
        <begin position="1018"/>
        <end position="1068"/>
    </location>
</feature>
<reference evidence="8 9" key="1">
    <citation type="journal article" date="2019" name="Nat. Med.">
        <title>A library of human gut bacterial isolates paired with longitudinal multiomics data enables mechanistic microbiome research.</title>
        <authorList>
            <person name="Poyet M."/>
            <person name="Groussin M."/>
            <person name="Gibbons S.M."/>
            <person name="Avila-Pacheco J."/>
            <person name="Jiang X."/>
            <person name="Kearney S.M."/>
            <person name="Perrotta A.R."/>
            <person name="Berdy B."/>
            <person name="Zhao S."/>
            <person name="Lieberman T.D."/>
            <person name="Swanson P.K."/>
            <person name="Smith M."/>
            <person name="Roesemann S."/>
            <person name="Alexander J.E."/>
            <person name="Rich S.A."/>
            <person name="Livny J."/>
            <person name="Vlamakis H."/>
            <person name="Clish C."/>
            <person name="Bullock K."/>
            <person name="Deik A."/>
            <person name="Scott J."/>
            <person name="Pierce K.A."/>
            <person name="Xavier R.J."/>
            <person name="Alm E.J."/>
        </authorList>
    </citation>
    <scope>NUCLEOTIDE SEQUENCE [LARGE SCALE GENOMIC DNA]</scope>
    <source>
        <strain evidence="8 9">BIOML-A7</strain>
    </source>
</reference>
<evidence type="ECO:0008006" key="10">
    <source>
        <dbReference type="Google" id="ProtNLM"/>
    </source>
</evidence>
<dbReference type="InterPro" id="IPR042229">
    <property type="entry name" value="Listeria/Bacterioides_rpt_sf"/>
</dbReference>
<feature type="domain" description="MucBP" evidence="6">
    <location>
        <begin position="733"/>
        <end position="785"/>
    </location>
</feature>
<dbReference type="EMBL" id="WMZR01000006">
    <property type="protein sequence ID" value="MTS51219.1"/>
    <property type="molecule type" value="Genomic_DNA"/>
</dbReference>
<feature type="transmembrane region" description="Helical" evidence="4">
    <location>
        <begin position="2973"/>
        <end position="2992"/>
    </location>
</feature>
<evidence type="ECO:0000256" key="1">
    <source>
        <dbReference type="ARBA" id="ARBA00004196"/>
    </source>
</evidence>
<evidence type="ECO:0000256" key="3">
    <source>
        <dbReference type="SAM" id="MobiDB-lite"/>
    </source>
</evidence>
<feature type="region of interest" description="Disordered" evidence="3">
    <location>
        <begin position="37"/>
        <end position="77"/>
    </location>
</feature>
<evidence type="ECO:0000256" key="5">
    <source>
        <dbReference type="SAM" id="SignalP"/>
    </source>
</evidence>
<feature type="domain" description="Bacterial repeat" evidence="7">
    <location>
        <begin position="1605"/>
        <end position="1653"/>
    </location>
</feature>
<feature type="domain" description="Bacterial repeat" evidence="7">
    <location>
        <begin position="2165"/>
        <end position="2218"/>
    </location>
</feature>
<feature type="region of interest" description="Disordered" evidence="3">
    <location>
        <begin position="2717"/>
        <end position="2737"/>
    </location>
</feature>
<dbReference type="InterPro" id="IPR009459">
    <property type="entry name" value="MucBP_dom"/>
</dbReference>
<evidence type="ECO:0000256" key="2">
    <source>
        <dbReference type="ARBA" id="ARBA00022737"/>
    </source>
</evidence>
<feature type="compositionally biased region" description="Pro residues" evidence="3">
    <location>
        <begin position="2838"/>
        <end position="2847"/>
    </location>
</feature>
<feature type="domain" description="Bacterial repeat" evidence="7">
    <location>
        <begin position="1742"/>
        <end position="1796"/>
    </location>
</feature>
<comment type="subcellular location">
    <subcellularLocation>
        <location evidence="1">Cell envelope</location>
    </subcellularLocation>
</comment>
<dbReference type="InterPro" id="IPR013378">
    <property type="entry name" value="InlB-like_B-rpt"/>
</dbReference>
<keyword evidence="5" id="KW-0732">Signal</keyword>
<dbReference type="Pfam" id="PF06458">
    <property type="entry name" value="MucBP"/>
    <property type="match status" value="2"/>
</dbReference>
<feature type="transmembrane region" description="Helical" evidence="4">
    <location>
        <begin position="2942"/>
        <end position="2961"/>
    </location>
</feature>
<protein>
    <recommendedName>
        <fullName evidence="10">InlB B-repeat-containing protein</fullName>
    </recommendedName>
</protein>
<feature type="domain" description="Bacterial repeat" evidence="7">
    <location>
        <begin position="1305"/>
        <end position="1361"/>
    </location>
</feature>
<keyword evidence="2" id="KW-0677">Repeat</keyword>
<evidence type="ECO:0000313" key="8">
    <source>
        <dbReference type="EMBL" id="MTS51219.1"/>
    </source>
</evidence>
<accession>A0A6I3Q1P8</accession>
<dbReference type="InterPro" id="IPR044060">
    <property type="entry name" value="Bacterial_rp_domain"/>
</dbReference>
<dbReference type="Pfam" id="PF18998">
    <property type="entry name" value="Flg_new_2"/>
    <property type="match status" value="6"/>
</dbReference>
<feature type="compositionally biased region" description="Low complexity" evidence="3">
    <location>
        <begin position="37"/>
        <end position="71"/>
    </location>
</feature>
<proteinExistence type="predicted"/>
<dbReference type="RefSeq" id="WP_155200822.1">
    <property type="nucleotide sequence ID" value="NZ_WMZL01000002.1"/>
</dbReference>
<comment type="caution">
    <text evidence="8">The sequence shown here is derived from an EMBL/GenBank/DDBJ whole genome shotgun (WGS) entry which is preliminary data.</text>
</comment>